<reference evidence="17 18" key="1">
    <citation type="submission" date="2019-04" db="EMBL/GenBank/DDBJ databases">
        <authorList>
            <person name="Hwang J.C."/>
        </authorList>
    </citation>
    <scope>NUCLEOTIDE SEQUENCE [LARGE SCALE GENOMIC DNA]</scope>
    <source>
        <strain evidence="17 18">IMCC35002</strain>
    </source>
</reference>
<keyword evidence="8 14" id="KW-1133">Transmembrane helix</keyword>
<evidence type="ECO:0000259" key="16">
    <source>
        <dbReference type="Pfam" id="PF08345"/>
    </source>
</evidence>
<evidence type="ECO:0000256" key="8">
    <source>
        <dbReference type="ARBA" id="ARBA00022989"/>
    </source>
</evidence>
<dbReference type="Pfam" id="PF01514">
    <property type="entry name" value="YscJ_FliF"/>
    <property type="match status" value="1"/>
</dbReference>
<feature type="transmembrane region" description="Helical" evidence="14">
    <location>
        <begin position="29"/>
        <end position="49"/>
    </location>
</feature>
<feature type="region of interest" description="Disordered" evidence="13">
    <location>
        <begin position="300"/>
        <end position="320"/>
    </location>
</feature>
<evidence type="ECO:0000256" key="2">
    <source>
        <dbReference type="ARBA" id="ARBA00004117"/>
    </source>
</evidence>
<dbReference type="GO" id="GO:0071973">
    <property type="term" value="P:bacterial-type flagellum-dependent cell motility"/>
    <property type="evidence" value="ECO:0007669"/>
    <property type="project" value="InterPro"/>
</dbReference>
<comment type="similarity">
    <text evidence="4 12">Belongs to the FliF family.</text>
</comment>
<evidence type="ECO:0000313" key="18">
    <source>
        <dbReference type="Proteomes" id="UP000305675"/>
    </source>
</evidence>
<dbReference type="Gene3D" id="3.30.300.30">
    <property type="match status" value="1"/>
</dbReference>
<dbReference type="PIRSF" id="PIRSF004862">
    <property type="entry name" value="FliF"/>
    <property type="match status" value="1"/>
</dbReference>
<comment type="caution">
    <text evidence="17">The sequence shown here is derived from an EMBL/GenBank/DDBJ whole genome shotgun (WGS) entry which is preliminary data.</text>
</comment>
<keyword evidence="10 12" id="KW-0975">Bacterial flagellum</keyword>
<dbReference type="InterPro" id="IPR013556">
    <property type="entry name" value="Flag_M-ring_C"/>
</dbReference>
<organism evidence="17 18">
    <name type="scientific">Ferrimonas aestuarii</name>
    <dbReference type="NCBI Taxonomy" id="2569539"/>
    <lineage>
        <taxon>Bacteria</taxon>
        <taxon>Pseudomonadati</taxon>
        <taxon>Pseudomonadota</taxon>
        <taxon>Gammaproteobacteria</taxon>
        <taxon>Alteromonadales</taxon>
        <taxon>Ferrimonadaceae</taxon>
        <taxon>Ferrimonas</taxon>
    </lineage>
</organism>
<dbReference type="InterPro" id="IPR043427">
    <property type="entry name" value="YscJ/FliF"/>
</dbReference>
<evidence type="ECO:0000256" key="4">
    <source>
        <dbReference type="ARBA" id="ARBA00007971"/>
    </source>
</evidence>
<evidence type="ECO:0000313" key="17">
    <source>
        <dbReference type="EMBL" id="TKB58718.1"/>
    </source>
</evidence>
<dbReference type="GO" id="GO:0003774">
    <property type="term" value="F:cytoskeletal motor activity"/>
    <property type="evidence" value="ECO:0007669"/>
    <property type="project" value="InterPro"/>
</dbReference>
<sequence length="557" mass="61478">METDSPETVEENKASPFGSLAGTDTLRQISMILALTVFLLLVVFIFIWAQEPDYRPLGKMETAELVETLDFLDQQKIEYKVEGNVISVPEDQYADIRLQMTRAGLESMSANEQDFLSQDSGFGVSQRLESARLKHTQEQSLAKAIEELRSVSRARVILALPKANVFARQQAQPSATVVVGLARNTELRQSEVDAIVDIVASAVHKLSPSRVTVTDQHGRLLNSGSQDAVSSRARRELEVENQQEQALLHKIDSILIPVLGIGNYTAQVDVAMDFSAVEETSKRYNPDLPALRSEMLVNDNRQGQGSSGIPGALTNQPPMESQIPQNAAEIEQNSINGNRHQRSEETRNYELDSTVSHVRQQVGVIRRITVSVAVDYVLAPAAAGEQAQPQPRSELELNSLSRLLEASIGFSQQRGDTVEVISIPFAEGVSLEVPEVPLYEQPMFWRLVKFGSGALVIIVIIFAVIRPMMKRLLDPEGDKAKTGLSGEELAEIEDQYAADTLGVLSQADGDYSYADDGSIQLPDLHREDDMLRAIRALVANEPELSTQVIKHWLEEDA</sequence>
<keyword evidence="17" id="KW-0969">Cilium</keyword>
<dbReference type="Proteomes" id="UP000305675">
    <property type="component" value="Unassembled WGS sequence"/>
</dbReference>
<evidence type="ECO:0000256" key="12">
    <source>
        <dbReference type="PIRNR" id="PIRNR004862"/>
    </source>
</evidence>
<evidence type="ECO:0000256" key="11">
    <source>
        <dbReference type="ARBA" id="ARBA00025936"/>
    </source>
</evidence>
<keyword evidence="17" id="KW-0282">Flagellum</keyword>
<dbReference type="InterPro" id="IPR000067">
    <property type="entry name" value="FlgMring_FliF"/>
</dbReference>
<accession>A0A4V6WMU6</accession>
<dbReference type="PRINTS" id="PR01009">
    <property type="entry name" value="FLGMRINGFLIF"/>
</dbReference>
<keyword evidence="17" id="KW-0966">Cell projection</keyword>
<dbReference type="PANTHER" id="PTHR30046:SF0">
    <property type="entry name" value="FLAGELLAR M-RING PROTEIN"/>
    <property type="match status" value="1"/>
</dbReference>
<keyword evidence="18" id="KW-1185">Reference proteome</keyword>
<dbReference type="NCBIfam" id="TIGR00206">
    <property type="entry name" value="fliF"/>
    <property type="match status" value="1"/>
</dbReference>
<evidence type="ECO:0000256" key="5">
    <source>
        <dbReference type="ARBA" id="ARBA00017949"/>
    </source>
</evidence>
<evidence type="ECO:0000259" key="15">
    <source>
        <dbReference type="Pfam" id="PF01514"/>
    </source>
</evidence>
<evidence type="ECO:0000256" key="3">
    <source>
        <dbReference type="ARBA" id="ARBA00004651"/>
    </source>
</evidence>
<evidence type="ECO:0000256" key="10">
    <source>
        <dbReference type="ARBA" id="ARBA00023143"/>
    </source>
</evidence>
<evidence type="ECO:0000256" key="14">
    <source>
        <dbReference type="SAM" id="Phobius"/>
    </source>
</evidence>
<dbReference type="PANTHER" id="PTHR30046">
    <property type="entry name" value="FLAGELLAR M-RING PROTEIN"/>
    <property type="match status" value="1"/>
</dbReference>
<proteinExistence type="inferred from homology"/>
<dbReference type="GO" id="GO:0009431">
    <property type="term" value="C:bacterial-type flagellum basal body, MS ring"/>
    <property type="evidence" value="ECO:0007669"/>
    <property type="project" value="InterPro"/>
</dbReference>
<evidence type="ECO:0000256" key="9">
    <source>
        <dbReference type="ARBA" id="ARBA00023136"/>
    </source>
</evidence>
<keyword evidence="6" id="KW-1003">Cell membrane</keyword>
<dbReference type="Pfam" id="PF08345">
    <property type="entry name" value="YscJ_FliF_C"/>
    <property type="match status" value="1"/>
</dbReference>
<dbReference type="AlphaFoldDB" id="A0A4V6WMU6"/>
<dbReference type="GO" id="GO:0005886">
    <property type="term" value="C:plasma membrane"/>
    <property type="evidence" value="ECO:0007669"/>
    <property type="project" value="UniProtKB-SubCell"/>
</dbReference>
<gene>
    <name evidence="17" type="primary">fliF</name>
    <name evidence="17" type="ORF">FCL42_00260</name>
</gene>
<evidence type="ECO:0000256" key="13">
    <source>
        <dbReference type="SAM" id="MobiDB-lite"/>
    </source>
</evidence>
<feature type="transmembrane region" description="Helical" evidence="14">
    <location>
        <begin position="443"/>
        <end position="465"/>
    </location>
</feature>
<dbReference type="InterPro" id="IPR006182">
    <property type="entry name" value="FliF_N_dom"/>
</dbReference>
<dbReference type="EMBL" id="SWCJ01000001">
    <property type="protein sequence ID" value="TKB58718.1"/>
    <property type="molecule type" value="Genomic_DNA"/>
</dbReference>
<feature type="domain" description="Flagellar M-ring N-terminal" evidence="15">
    <location>
        <begin position="50"/>
        <end position="222"/>
    </location>
</feature>
<comment type="subunit">
    <text evidence="11">The basal body constitutes a major portion of the flagellar organelle and consists of four rings (L,P,S, and M) mounted on a central rod. The M ring is integral to the inner membrane of the cell and may be connected to the flagellar rod via the S ring. The S (supramembrane ring) lies just distal to the M ring. The L and P rings lie in the outer membrane and the periplasmic space, respectively.</text>
</comment>
<name>A0A4V6WMU6_9GAMM</name>
<feature type="domain" description="Flagellar M-ring C-terminal" evidence="16">
    <location>
        <begin position="255"/>
        <end position="425"/>
    </location>
</feature>
<dbReference type="OrthoDB" id="8554211at2"/>
<keyword evidence="9 14" id="KW-0472">Membrane</keyword>
<keyword evidence="7 14" id="KW-0812">Transmembrane</keyword>
<evidence type="ECO:0000256" key="6">
    <source>
        <dbReference type="ARBA" id="ARBA00022475"/>
    </source>
</evidence>
<evidence type="ECO:0000256" key="7">
    <source>
        <dbReference type="ARBA" id="ARBA00022692"/>
    </source>
</evidence>
<evidence type="ECO:0000256" key="1">
    <source>
        <dbReference type="ARBA" id="ARBA00003820"/>
    </source>
</evidence>
<dbReference type="InterPro" id="IPR045851">
    <property type="entry name" value="AMP-bd_C_sf"/>
</dbReference>
<comment type="subcellular location">
    <subcellularLocation>
        <location evidence="2 12">Bacterial flagellum basal body</location>
    </subcellularLocation>
    <subcellularLocation>
        <location evidence="3">Cell membrane</location>
        <topology evidence="3">Multi-pass membrane protein</topology>
    </subcellularLocation>
</comment>
<comment type="function">
    <text evidence="1 12">The M ring may be actively involved in energy transduction.</text>
</comment>
<protein>
    <recommendedName>
        <fullName evidence="5 12">Flagellar M-ring protein</fullName>
    </recommendedName>
</protein>